<organism evidence="2 3">
    <name type="scientific">Thalassotalea euphylliae</name>
    <dbReference type="NCBI Taxonomy" id="1655234"/>
    <lineage>
        <taxon>Bacteria</taxon>
        <taxon>Pseudomonadati</taxon>
        <taxon>Pseudomonadota</taxon>
        <taxon>Gammaproteobacteria</taxon>
        <taxon>Alteromonadales</taxon>
        <taxon>Colwelliaceae</taxon>
        <taxon>Thalassotalea</taxon>
    </lineage>
</organism>
<evidence type="ECO:0000313" key="3">
    <source>
        <dbReference type="Proteomes" id="UP000256899"/>
    </source>
</evidence>
<sequence>MGVFMSKNRLKIYYTISIVSLCFAVLGFGYNTWRLEQSEHNTTVRTAAFEVIIAIAELEQNMFAAVYDQDDAAGSPRIGWVKVGLIEQLSVLIDPKVEMAAEQLKQAWANHWDEITNDEQALATINERISQLQSELKLVLKSLN</sequence>
<evidence type="ECO:0000313" key="2">
    <source>
        <dbReference type="EMBL" id="REL30626.1"/>
    </source>
</evidence>
<evidence type="ECO:0008006" key="4">
    <source>
        <dbReference type="Google" id="ProtNLM"/>
    </source>
</evidence>
<reference evidence="3" key="1">
    <citation type="submission" date="2018-08" db="EMBL/GenBank/DDBJ databases">
        <title>Thalassotalea euphylliae genome.</title>
        <authorList>
            <person name="Summers S."/>
            <person name="Rice S.A."/>
            <person name="Freckelton M.L."/>
            <person name="Nedved B.T."/>
            <person name="Hadfield M.G."/>
        </authorList>
    </citation>
    <scope>NUCLEOTIDE SEQUENCE [LARGE SCALE GENOMIC DNA]</scope>
    <source>
        <strain evidence="3">H3</strain>
    </source>
</reference>
<evidence type="ECO:0000256" key="1">
    <source>
        <dbReference type="SAM" id="Phobius"/>
    </source>
</evidence>
<gene>
    <name evidence="2" type="ORF">DXX94_07840</name>
</gene>
<proteinExistence type="predicted"/>
<feature type="transmembrane region" description="Helical" evidence="1">
    <location>
        <begin position="12"/>
        <end position="33"/>
    </location>
</feature>
<dbReference type="Proteomes" id="UP000256899">
    <property type="component" value="Unassembled WGS sequence"/>
</dbReference>
<protein>
    <recommendedName>
        <fullName evidence="4">CHASE3 domain-containing protein</fullName>
    </recommendedName>
</protein>
<comment type="caution">
    <text evidence="2">The sequence shown here is derived from an EMBL/GenBank/DDBJ whole genome shotgun (WGS) entry which is preliminary data.</text>
</comment>
<accession>A0A3E0U106</accession>
<dbReference type="AlphaFoldDB" id="A0A3E0U106"/>
<keyword evidence="1" id="KW-0812">Transmembrane</keyword>
<keyword evidence="3" id="KW-1185">Reference proteome</keyword>
<keyword evidence="1" id="KW-0472">Membrane</keyword>
<keyword evidence="1" id="KW-1133">Transmembrane helix</keyword>
<dbReference type="EMBL" id="QUOT01000001">
    <property type="protein sequence ID" value="REL30626.1"/>
    <property type="molecule type" value="Genomic_DNA"/>
</dbReference>
<name>A0A3E0U106_9GAMM</name>